<evidence type="ECO:0000313" key="7">
    <source>
        <dbReference type="Proteomes" id="UP000261023"/>
    </source>
</evidence>
<dbReference type="AlphaFoldDB" id="A0A174J7H9"/>
<dbReference type="InterPro" id="IPR031629">
    <property type="entry name" value="DpaA_N"/>
</dbReference>
<organism evidence="2 6">
    <name type="scientific">Hungatella hathewayi</name>
    <dbReference type="NCBI Taxonomy" id="154046"/>
    <lineage>
        <taxon>Bacteria</taxon>
        <taxon>Bacillati</taxon>
        <taxon>Bacillota</taxon>
        <taxon>Clostridia</taxon>
        <taxon>Lachnospirales</taxon>
        <taxon>Lachnospiraceae</taxon>
        <taxon>Hungatella</taxon>
    </lineage>
</organism>
<proteinExistence type="predicted"/>
<accession>A0A174J7H9</accession>
<dbReference type="EMBL" id="QTJW01000008">
    <property type="protein sequence ID" value="RGD70114.1"/>
    <property type="molecule type" value="Genomic_DNA"/>
</dbReference>
<gene>
    <name evidence="2" type="primary">spoVFA</name>
    <name evidence="3" type="ORF">DWX31_13330</name>
    <name evidence="5" type="ORF">DXC39_12255</name>
    <name evidence="4" type="ORF">DXD79_22760</name>
    <name evidence="2" type="ORF">ERS852407_04491</name>
</gene>
<reference evidence="7 8" key="2">
    <citation type="submission" date="2018-08" db="EMBL/GenBank/DDBJ databases">
        <title>A genome reference for cultivated species of the human gut microbiota.</title>
        <authorList>
            <person name="Zou Y."/>
            <person name="Xue W."/>
            <person name="Luo G."/>
        </authorList>
    </citation>
    <scope>NUCLEOTIDE SEQUENCE [LARGE SCALE GENOMIC DNA]</scope>
    <source>
        <strain evidence="3 7">AF19-13AC</strain>
        <strain evidence="5 8">TF05-11AC</strain>
        <strain evidence="4 9">TM09-12</strain>
    </source>
</reference>
<name>A0A174J7H9_9FIRM</name>
<feature type="domain" description="Dipicolinate synthase subunit A N-terminal" evidence="1">
    <location>
        <begin position="5"/>
        <end position="110"/>
    </location>
</feature>
<dbReference type="NCBIfam" id="NF006162">
    <property type="entry name" value="PRK08306.1"/>
    <property type="match status" value="1"/>
</dbReference>
<evidence type="ECO:0000313" key="2">
    <source>
        <dbReference type="EMBL" id="CUO94236.1"/>
    </source>
</evidence>
<dbReference type="Proteomes" id="UP000261257">
    <property type="component" value="Unassembled WGS sequence"/>
</dbReference>
<evidence type="ECO:0000313" key="5">
    <source>
        <dbReference type="EMBL" id="RGM04609.1"/>
    </source>
</evidence>
<dbReference type="Proteomes" id="UP000263014">
    <property type="component" value="Unassembled WGS sequence"/>
</dbReference>
<reference evidence="2 6" key="1">
    <citation type="submission" date="2015-09" db="EMBL/GenBank/DDBJ databases">
        <authorList>
            <consortium name="Pathogen Informatics"/>
        </authorList>
    </citation>
    <scope>NUCLEOTIDE SEQUENCE [LARGE SCALE GENOMIC DNA]</scope>
    <source>
        <strain evidence="2 6">2789STDY5608850</strain>
    </source>
</reference>
<dbReference type="Proteomes" id="UP000261023">
    <property type="component" value="Unassembled WGS sequence"/>
</dbReference>
<dbReference type="RefSeq" id="WP_025530682.1">
    <property type="nucleotide sequence ID" value="NZ_CABIXC010000014.1"/>
</dbReference>
<evidence type="ECO:0000313" key="3">
    <source>
        <dbReference type="EMBL" id="RGD70114.1"/>
    </source>
</evidence>
<evidence type="ECO:0000313" key="6">
    <source>
        <dbReference type="Proteomes" id="UP000095651"/>
    </source>
</evidence>
<dbReference type="Gene3D" id="3.40.50.720">
    <property type="entry name" value="NAD(P)-binding Rossmann-like Domain"/>
    <property type="match status" value="1"/>
</dbReference>
<evidence type="ECO:0000313" key="4">
    <source>
        <dbReference type="EMBL" id="RGI99966.1"/>
    </source>
</evidence>
<evidence type="ECO:0000259" key="1">
    <source>
        <dbReference type="Pfam" id="PF16924"/>
    </source>
</evidence>
<sequence length="276" mass="29977">MNNYLILGGDLRQIYLGRMLKQQGLPTVTSADLGRLNLSLEEAIKASSVLLCPVPFTKDGKTIFSTDQKDSLKITDLLRHLTPDNTLFGGNIPDFVKDHAKEHKIPYFDFLEIEEITLENTIATAEGAIAEAIRLSPDCLHQSRCLVTGFGRCGKTLACKLQGLSADVTVADRDPVQLAFGTALGLKTKPLSEISQDIGEYHFIFNTIPAPVIREAEIRLMRPDVTIIDIASAPGGVDFTACKSREINARLCPGLPGAYAPKAAAEILLKAVMKSL</sequence>
<evidence type="ECO:0000313" key="9">
    <source>
        <dbReference type="Proteomes" id="UP000263014"/>
    </source>
</evidence>
<protein>
    <submittedName>
        <fullName evidence="2">Dipicolinate synthase subunit A</fullName>
    </submittedName>
    <submittedName>
        <fullName evidence="3">Dipicolinate synthase subunit DpsA</fullName>
    </submittedName>
</protein>
<dbReference type="OrthoDB" id="8840764at2"/>
<dbReference type="InterPro" id="IPR036291">
    <property type="entry name" value="NAD(P)-bd_dom_sf"/>
</dbReference>
<dbReference type="EMBL" id="QSSQ01000009">
    <property type="protein sequence ID" value="RGM04609.1"/>
    <property type="molecule type" value="Genomic_DNA"/>
</dbReference>
<dbReference type="Pfam" id="PF16924">
    <property type="entry name" value="DpaA_N"/>
    <property type="match status" value="1"/>
</dbReference>
<dbReference type="EMBL" id="QSON01000012">
    <property type="protein sequence ID" value="RGI99966.1"/>
    <property type="molecule type" value="Genomic_DNA"/>
</dbReference>
<dbReference type="SUPFAM" id="SSF51735">
    <property type="entry name" value="NAD(P)-binding Rossmann-fold domains"/>
    <property type="match status" value="1"/>
</dbReference>
<dbReference type="EMBL" id="CYZE01000014">
    <property type="protein sequence ID" value="CUO94236.1"/>
    <property type="molecule type" value="Genomic_DNA"/>
</dbReference>
<evidence type="ECO:0000313" key="8">
    <source>
        <dbReference type="Proteomes" id="UP000261257"/>
    </source>
</evidence>
<dbReference type="Proteomes" id="UP000095651">
    <property type="component" value="Unassembled WGS sequence"/>
</dbReference>